<name>A0A9P7R3S0_9PEZI</name>
<dbReference type="AlphaFoldDB" id="A0A9P7R3S0"/>
<evidence type="ECO:0000313" key="1">
    <source>
        <dbReference type="EMBL" id="KAG7048207.1"/>
    </source>
</evidence>
<accession>A0A9P7R3S0</accession>
<dbReference type="Proteomes" id="UP000699042">
    <property type="component" value="Unassembled WGS sequence"/>
</dbReference>
<keyword evidence="2" id="KW-1185">Reference proteome</keyword>
<protein>
    <submittedName>
        <fullName evidence="1">Uncharacterized protein</fullName>
    </submittedName>
</protein>
<dbReference type="EMBL" id="JAESDN010000006">
    <property type="protein sequence ID" value="KAG7048207.1"/>
    <property type="molecule type" value="Genomic_DNA"/>
</dbReference>
<organism evidence="1 2">
    <name type="scientific">Colletotrichum scovillei</name>
    <dbReference type="NCBI Taxonomy" id="1209932"/>
    <lineage>
        <taxon>Eukaryota</taxon>
        <taxon>Fungi</taxon>
        <taxon>Dikarya</taxon>
        <taxon>Ascomycota</taxon>
        <taxon>Pezizomycotina</taxon>
        <taxon>Sordariomycetes</taxon>
        <taxon>Hypocreomycetidae</taxon>
        <taxon>Glomerellales</taxon>
        <taxon>Glomerellaceae</taxon>
        <taxon>Colletotrichum</taxon>
        <taxon>Colletotrichum acutatum species complex</taxon>
    </lineage>
</organism>
<proteinExistence type="predicted"/>
<evidence type="ECO:0000313" key="2">
    <source>
        <dbReference type="Proteomes" id="UP000699042"/>
    </source>
</evidence>
<comment type="caution">
    <text evidence="1">The sequence shown here is derived from an EMBL/GenBank/DDBJ whole genome shotgun (WGS) entry which is preliminary data.</text>
</comment>
<gene>
    <name evidence="1" type="ORF">JMJ77_013851</name>
</gene>
<reference evidence="1" key="1">
    <citation type="submission" date="2021-05" db="EMBL/GenBank/DDBJ databases">
        <title>Comparative genomics of three Colletotrichum scovillei strains and genetic complementation revealed genes involved fungal growth and virulence on chili pepper.</title>
        <authorList>
            <person name="Hsieh D.-K."/>
            <person name="Chuang S.-C."/>
            <person name="Chen C.-Y."/>
            <person name="Chao Y.-T."/>
            <person name="Lu M.-Y.J."/>
            <person name="Lee M.-H."/>
            <person name="Shih M.-C."/>
        </authorList>
    </citation>
    <scope>NUCLEOTIDE SEQUENCE</scope>
    <source>
        <strain evidence="1">Coll-153</strain>
    </source>
</reference>
<sequence length="38" mass="4229">MEGRLSLVDILYSTHPRSCSQLTTDFGTSRMQAGSRLL</sequence>